<dbReference type="SUPFAM" id="SSF50156">
    <property type="entry name" value="PDZ domain-like"/>
    <property type="match status" value="1"/>
</dbReference>
<keyword evidence="14" id="KW-1185">Reference proteome</keyword>
<dbReference type="Gene3D" id="2.30.42.10">
    <property type="match status" value="1"/>
</dbReference>
<dbReference type="UniPathway" id="UPA00929">
    <property type="reaction ID" value="UER00894"/>
</dbReference>
<comment type="function">
    <text evidence="9">Key enzyme for ketone body catabolism. Transfers the CoA moiety from succinate to acetoacetate. Formation of the enzyme-CoA intermediate proceeds via an unstable anhydride species formed between the carboxylate groups of the enzyme and substrate.</text>
</comment>
<evidence type="ECO:0000256" key="2">
    <source>
        <dbReference type="ARBA" id="ARBA00004753"/>
    </source>
</evidence>
<dbReference type="PROSITE" id="PS50106">
    <property type="entry name" value="PDZ"/>
    <property type="match status" value="1"/>
</dbReference>
<evidence type="ECO:0000256" key="5">
    <source>
        <dbReference type="ARBA" id="ARBA00012490"/>
    </source>
</evidence>
<comment type="similarity">
    <text evidence="4">Belongs to the GIPC family.</text>
</comment>
<dbReference type="PROSITE" id="PS01274">
    <property type="entry name" value="COA_TRANSF_2"/>
    <property type="match status" value="1"/>
</dbReference>
<dbReference type="PROSITE" id="PS01273">
    <property type="entry name" value="COA_TRANSF_1"/>
    <property type="match status" value="1"/>
</dbReference>
<dbReference type="EMBL" id="WNWW01000267">
    <property type="protein sequence ID" value="KAF3427221.1"/>
    <property type="molecule type" value="Genomic_DNA"/>
</dbReference>
<evidence type="ECO:0000259" key="12">
    <source>
        <dbReference type="PROSITE" id="PS50106"/>
    </source>
</evidence>
<feature type="region of interest" description="Disordered" evidence="11">
    <location>
        <begin position="1"/>
        <end position="54"/>
    </location>
</feature>
<keyword evidence="8" id="KW-0496">Mitochondrion</keyword>
<feature type="compositionally biased region" description="Polar residues" evidence="11">
    <location>
        <begin position="44"/>
        <end position="54"/>
    </location>
</feature>
<dbReference type="Pfam" id="PF25083">
    <property type="entry name" value="GIPC1_GH1"/>
    <property type="match status" value="1"/>
</dbReference>
<gene>
    <name evidence="13" type="ORF">E2986_11237</name>
</gene>
<evidence type="ECO:0000256" key="10">
    <source>
        <dbReference type="ARBA" id="ARBA00075112"/>
    </source>
</evidence>
<dbReference type="NCBIfam" id="TIGR02429">
    <property type="entry name" value="pcaI_scoA_fam"/>
    <property type="match status" value="1"/>
</dbReference>
<evidence type="ECO:0000256" key="7">
    <source>
        <dbReference type="ARBA" id="ARBA00022946"/>
    </source>
</evidence>
<dbReference type="Pfam" id="PF00595">
    <property type="entry name" value="PDZ"/>
    <property type="match status" value="1"/>
</dbReference>
<keyword evidence="7" id="KW-0809">Transit peptide</keyword>
<organism evidence="13 14">
    <name type="scientific">Frieseomelitta varia</name>
    <dbReference type="NCBI Taxonomy" id="561572"/>
    <lineage>
        <taxon>Eukaryota</taxon>
        <taxon>Metazoa</taxon>
        <taxon>Ecdysozoa</taxon>
        <taxon>Arthropoda</taxon>
        <taxon>Hexapoda</taxon>
        <taxon>Insecta</taxon>
        <taxon>Pterygota</taxon>
        <taxon>Neoptera</taxon>
        <taxon>Endopterygota</taxon>
        <taxon>Hymenoptera</taxon>
        <taxon>Apocrita</taxon>
        <taxon>Aculeata</taxon>
        <taxon>Apoidea</taxon>
        <taxon>Anthophila</taxon>
        <taxon>Apidae</taxon>
        <taxon>Frieseomelitta</taxon>
    </lineage>
</organism>
<dbReference type="GO" id="GO:0008260">
    <property type="term" value="F:succinyl-CoA:3-oxo-acid CoA-transferase activity"/>
    <property type="evidence" value="ECO:0007669"/>
    <property type="project" value="UniProtKB-EC"/>
</dbReference>
<dbReference type="InterPro" id="IPR012791">
    <property type="entry name" value="3-oxoacid_CoA-transf_B"/>
</dbReference>
<evidence type="ECO:0000256" key="9">
    <source>
        <dbReference type="ARBA" id="ARBA00054372"/>
    </source>
</evidence>
<dbReference type="InterPro" id="IPR004165">
    <property type="entry name" value="CoA_trans_fam_I"/>
</dbReference>
<dbReference type="InterPro" id="IPR004164">
    <property type="entry name" value="CoA_transf_AS"/>
</dbReference>
<dbReference type="EC" id="2.8.3.5" evidence="5"/>
<protein>
    <recommendedName>
        <fullName evidence="10">3-oxoacid CoA-transferase</fullName>
        <ecNumber evidence="5">2.8.3.5</ecNumber>
    </recommendedName>
    <alternativeName>
        <fullName evidence="10">3-oxoacid CoA-transferase</fullName>
    </alternativeName>
</protein>
<dbReference type="GO" id="GO:0005739">
    <property type="term" value="C:mitochondrion"/>
    <property type="evidence" value="ECO:0007669"/>
    <property type="project" value="UniProtKB-SubCell"/>
</dbReference>
<reference evidence="13" key="1">
    <citation type="submission" date="2019-11" db="EMBL/GenBank/DDBJ databases">
        <title>The nuclear and mitochondrial genomes of Frieseomelitta varia - a highly eusocial stingless bee (Meliponini) with a permanently sterile worker caste.</title>
        <authorList>
            <person name="Freitas F.C.P."/>
            <person name="Lourenco A.P."/>
            <person name="Nunes F.M.F."/>
            <person name="Paschoal A.R."/>
            <person name="Abreu F.C.P."/>
            <person name="Barbin F.O."/>
            <person name="Bataglia L."/>
            <person name="Cardoso-Junior C.A.M."/>
            <person name="Cervoni M.S."/>
            <person name="Silva S.R."/>
            <person name="Dalarmi F."/>
            <person name="Del Lama M.A."/>
            <person name="Depintor T.S."/>
            <person name="Ferreira K.M."/>
            <person name="Goria P.S."/>
            <person name="Jaskot M.C."/>
            <person name="Lago D.C."/>
            <person name="Luna-Lucena D."/>
            <person name="Moda L.M."/>
            <person name="Nascimento L."/>
            <person name="Pedrino M."/>
            <person name="Rabico F.O."/>
            <person name="Sanches F.C."/>
            <person name="Santos D.E."/>
            <person name="Santos C.G."/>
            <person name="Vieira J."/>
            <person name="Lopes T.F."/>
            <person name="Barchuk A.R."/>
            <person name="Hartfelder K."/>
            <person name="Simoes Z.L.P."/>
            <person name="Bitondi M.M.G."/>
            <person name="Pinheiro D.G."/>
        </authorList>
    </citation>
    <scope>NUCLEOTIDE SEQUENCE</scope>
    <source>
        <strain evidence="13">USP_RPSP 00005682</strain>
        <tissue evidence="13">Whole individual</tissue>
    </source>
</reference>
<feature type="compositionally biased region" description="Basic residues" evidence="11">
    <location>
        <begin position="23"/>
        <end position="32"/>
    </location>
</feature>
<dbReference type="InterPro" id="IPR004163">
    <property type="entry name" value="CoA_transf_BS"/>
</dbReference>
<dbReference type="InterPro" id="IPR036034">
    <property type="entry name" value="PDZ_sf"/>
</dbReference>
<dbReference type="SMART" id="SM00228">
    <property type="entry name" value="PDZ"/>
    <property type="match status" value="1"/>
</dbReference>
<dbReference type="InterPro" id="IPR001478">
    <property type="entry name" value="PDZ"/>
</dbReference>
<evidence type="ECO:0000313" key="13">
    <source>
        <dbReference type="EMBL" id="KAF3427221.1"/>
    </source>
</evidence>
<dbReference type="AlphaFoldDB" id="A0A833S6I9"/>
<evidence type="ECO:0000256" key="6">
    <source>
        <dbReference type="ARBA" id="ARBA00022679"/>
    </source>
</evidence>
<dbReference type="Gene3D" id="3.40.1080.10">
    <property type="entry name" value="Glutaconate Coenzyme A-transferase"/>
    <property type="match status" value="2"/>
</dbReference>
<evidence type="ECO:0000313" key="14">
    <source>
        <dbReference type="Proteomes" id="UP000655588"/>
    </source>
</evidence>
<evidence type="ECO:0000256" key="11">
    <source>
        <dbReference type="SAM" id="MobiDB-lite"/>
    </source>
</evidence>
<dbReference type="Proteomes" id="UP000655588">
    <property type="component" value="Unassembled WGS sequence"/>
</dbReference>
<comment type="caution">
    <text evidence="13">The sequence shown here is derived from an EMBL/GenBank/DDBJ whole genome shotgun (WGS) entry which is preliminary data.</text>
</comment>
<dbReference type="FunFam" id="3.40.1080.10:FF:000001">
    <property type="entry name" value="Succinyl-coa:3-ketoacid-coenzyme a transferase subunit b"/>
    <property type="match status" value="1"/>
</dbReference>
<evidence type="ECO:0000256" key="1">
    <source>
        <dbReference type="ARBA" id="ARBA00004173"/>
    </source>
</evidence>
<dbReference type="PANTHER" id="PTHR13707">
    <property type="entry name" value="KETOACID-COENZYME A TRANSFERASE"/>
    <property type="match status" value="1"/>
</dbReference>
<dbReference type="Pfam" id="PF01144">
    <property type="entry name" value="CoA_trans"/>
    <property type="match status" value="2"/>
</dbReference>
<dbReference type="FunFam" id="3.40.1080.10:FF:000002">
    <property type="entry name" value="Succinyl-CoA:3-ketoacid-coenzyme A transferase, mitochondrial"/>
    <property type="match status" value="1"/>
</dbReference>
<dbReference type="CDD" id="cd06707">
    <property type="entry name" value="PDZ_GIPC"/>
    <property type="match status" value="1"/>
</dbReference>
<comment type="subcellular location">
    <subcellularLocation>
        <location evidence="1">Mitochondrion</location>
    </subcellularLocation>
</comment>
<feature type="domain" description="PDZ" evidence="12">
    <location>
        <begin position="140"/>
        <end position="207"/>
    </location>
</feature>
<evidence type="ECO:0000256" key="3">
    <source>
        <dbReference type="ARBA" id="ARBA00007154"/>
    </source>
</evidence>
<keyword evidence="6" id="KW-0808">Transferase</keyword>
<accession>A0A833S6I9</accession>
<evidence type="ECO:0000256" key="8">
    <source>
        <dbReference type="ARBA" id="ARBA00023128"/>
    </source>
</evidence>
<dbReference type="SMART" id="SM00882">
    <property type="entry name" value="CoA_trans"/>
    <property type="match status" value="2"/>
</dbReference>
<dbReference type="InterPro" id="IPR056814">
    <property type="entry name" value="GIPC1-3_GH1"/>
</dbReference>
<sequence length="760" mass="83269">MPLFKTHPAPKSPTSEKVLNGRSHCHNHHNHRNGNENDQKESEGTYNQQQNGNLEQRRRLHRSPPVFHCQLAHGSPTGLISGFNNVRELYQKIADCYDISMEEILFCTLNTHKIDMNELLGSQIGVGDFIFAHKKGRPKEIELVKTNESLGLTITDNGAGCAFIKRIKEGSTIDKIKVIEVGDHLEKINSTSLIGKRHFEVAKMLKEIPMGETFTLRLVEPLKNGFANIGPRGDMRKGKKSGYGTGKETLRFKADGSAQIIQEPEEEAPKLKSPIGNGKVFKTVDEAISDMPDGAKLLVGGFGLCGIPENLIAAVLKRGSKDLTVVSNNAGVEDFGLGILLKECRIKRMIASYVGENPEFEKQYLSGKLEVELTPQGTLAERIRAGGAGIPAFYTPTAYGTIVQEGNIIVKYDEKGNPEISGEPRNVAQFGGRNYVMETAITGDFALVKAWKADKAGNLIFRKSARNFNPVMCKAAKITIVEVEEIVETGQLDPDHVHLPGIFVDRIVKGSSYEKRVEKRYTKQNVKPRKVTPASKARDRIIRRAAFEFKDGMYANLGIGIPMLACNYIPKNVKVTLQSENGILGMGPFPDESELDPDLINAGKETVTILPGGSFFSSDESFAMIRGGHINLTMLGAMQVSENGDLANWMIPGTMVKGMGGAMDLVSAESTRVVVTMEHKARDGSPKILKNCTLPVTGQQCVDLIITDMAVFEIVHGEGLKLIEIAPNIDISDVVSSTGCEFSVADDLQEMKQVDSEDCQ</sequence>
<comment type="pathway">
    <text evidence="2">Ketone metabolism; succinyl-CoA degradation; acetoacetyl-CoA from succinyl-CoA: step 1/1.</text>
</comment>
<dbReference type="PANTHER" id="PTHR13707:SF23">
    <property type="entry name" value="SUCCINYL-COA:3-KETOACID-COENZYME A TRANSFERASE"/>
    <property type="match status" value="1"/>
</dbReference>
<feature type="compositionally biased region" description="Basic and acidic residues" evidence="11">
    <location>
        <begin position="33"/>
        <end position="43"/>
    </location>
</feature>
<evidence type="ECO:0000256" key="4">
    <source>
        <dbReference type="ARBA" id="ARBA00009011"/>
    </source>
</evidence>
<name>A0A833S6I9_9HYME</name>
<dbReference type="InterPro" id="IPR012792">
    <property type="entry name" value="3-oxoacid_CoA-transf_A"/>
</dbReference>
<dbReference type="InterPro" id="IPR037171">
    <property type="entry name" value="NagB/RpiA_transferase-like"/>
</dbReference>
<dbReference type="SUPFAM" id="SSF100950">
    <property type="entry name" value="NagB/RpiA/CoA transferase-like"/>
    <property type="match status" value="2"/>
</dbReference>
<proteinExistence type="inferred from homology"/>
<dbReference type="NCBIfam" id="TIGR02428">
    <property type="entry name" value="pcaJ_scoB_fam"/>
    <property type="match status" value="1"/>
</dbReference>
<comment type="similarity">
    <text evidence="3">Belongs to the 3-oxoacid CoA-transferase family.</text>
</comment>
<dbReference type="FunFam" id="2.30.42.10:FF:000097">
    <property type="entry name" value="PDZ domain-containing protein GIPC1 isoform 1"/>
    <property type="match status" value="1"/>
</dbReference>